<protein>
    <recommendedName>
        <fullName evidence="3">E3 UFM1-protein ligase 1 homolog</fullName>
    </recommendedName>
    <alternativeName>
        <fullName evidence="6">E3 UFM1-protein transferase 1 homolog</fullName>
    </alternativeName>
</protein>
<dbReference type="Pfam" id="PF25041">
    <property type="entry name" value="UFL1_C"/>
    <property type="match status" value="1"/>
</dbReference>
<comment type="function">
    <text evidence="1">E3 UFM1-protein ligase that mediates ufmylation of target proteins.</text>
</comment>
<dbReference type="GO" id="GO:1990592">
    <property type="term" value="P:protein K69-linked ufmylation"/>
    <property type="evidence" value="ECO:0007669"/>
    <property type="project" value="TreeGrafter"/>
</dbReference>
<feature type="domain" description="E3 UFM1-protein ligase 1-like N-terminal" evidence="8">
    <location>
        <begin position="8"/>
        <end position="284"/>
    </location>
</feature>
<gene>
    <name evidence="11" type="ORF">g.8787</name>
</gene>
<dbReference type="PANTHER" id="PTHR31057:SF0">
    <property type="entry name" value="E3 UFM1-PROTEIN LIGASE 1"/>
    <property type="match status" value="1"/>
</dbReference>
<dbReference type="GO" id="GO:0005789">
    <property type="term" value="C:endoplasmic reticulum membrane"/>
    <property type="evidence" value="ECO:0007669"/>
    <property type="project" value="TreeGrafter"/>
</dbReference>
<evidence type="ECO:0000256" key="5">
    <source>
        <dbReference type="ARBA" id="ARBA00022786"/>
    </source>
</evidence>
<name>A0A1B6D5T8_9HEMI</name>
<dbReference type="InterPro" id="IPR056580">
    <property type="entry name" value="Ufl1_dom"/>
</dbReference>
<evidence type="ECO:0000259" key="10">
    <source>
        <dbReference type="Pfam" id="PF25041"/>
    </source>
</evidence>
<feature type="region of interest" description="Disordered" evidence="7">
    <location>
        <begin position="408"/>
        <end position="464"/>
    </location>
</feature>
<dbReference type="GO" id="GO:0034976">
    <property type="term" value="P:response to endoplasmic reticulum stress"/>
    <property type="evidence" value="ECO:0007669"/>
    <property type="project" value="TreeGrafter"/>
</dbReference>
<dbReference type="Pfam" id="PF23659">
    <property type="entry name" value="UFL1"/>
    <property type="match status" value="1"/>
</dbReference>
<evidence type="ECO:0000256" key="6">
    <source>
        <dbReference type="ARBA" id="ARBA00030452"/>
    </source>
</evidence>
<dbReference type="AlphaFoldDB" id="A0A1B6D5T8"/>
<evidence type="ECO:0000259" key="9">
    <source>
        <dbReference type="Pfam" id="PF23659"/>
    </source>
</evidence>
<evidence type="ECO:0000256" key="3">
    <source>
        <dbReference type="ARBA" id="ARBA00014160"/>
    </source>
</evidence>
<dbReference type="GO" id="GO:0032434">
    <property type="term" value="P:regulation of proteasomal ubiquitin-dependent protein catabolic process"/>
    <property type="evidence" value="ECO:0007669"/>
    <property type="project" value="TreeGrafter"/>
</dbReference>
<sequence>MSSVDWEEVKRLAADFQRAQLSVSSQRLTERNCIEVITKLIESKLLEVYFTTDGKEYITPQQLTKEIKDELYVQNGRINLVELARILNVDLSQISNQVAEIERGHGYTVVLGQLIDKKYIGHIAEEINERLIQQGQVTIPELTRVYDLPSDFLQSVVEKQLGKTINAKQDKQDSHTFYTDAFVTRNKAIVRGALIAATKPTPVTAILNQCNISEGTFNSVIDSLIEAKQIAGILTGRQSGAATFVPHIYSKAQNEWIDNFYKQNGYVEYDALSRLGIQDPQTFVKRHFVKEKLLLLPTCAVGKQLLDQIEGSVEEAIVSSSWVDILPLLPSVLEVEDAEIILKEVQKSVKSSLTTHTFCSTVVVTDQFLQSLLKPFHEEIIQKKAEEAVTSGKYQQFQTELKLGKSTNSNVEIEDSKADRRDERRKKATGGKVGGGTQGRETKTKSTKKKQRARIEASDSEDEKTTSSSKLNLISLIEIQNSIVKSGAFEELDSDELVQEISSFVQPDLNKAALQAASIAYENIVLNRNSSRRKTHSDTQDKLNVLVNDIRLYEKAIKHFSSKDTQGQLVKYLLKTTGTELVNYIFTLVAQDNCSHQPDATKELTPEARQKVLNEIPTDIKDPLTKLHKAVGGSSLDDFMAAVDPAFAAVDLMLRKPDKKKERPQLLAHRQALLQQLESTDDPALVLHVTCLILFQACTQTMIQASGRFVSVILQYLAPQLSIEINQSLKDYHDLVMKLLKIGDDENEKSQTISELQNKIDSIKKIAINFKKNSISDKS</sequence>
<evidence type="ECO:0000256" key="2">
    <source>
        <dbReference type="ARBA" id="ARBA00010789"/>
    </source>
</evidence>
<evidence type="ECO:0000313" key="11">
    <source>
        <dbReference type="EMBL" id="JAS21040.1"/>
    </source>
</evidence>
<evidence type="ECO:0000256" key="4">
    <source>
        <dbReference type="ARBA" id="ARBA00022679"/>
    </source>
</evidence>
<evidence type="ECO:0000256" key="1">
    <source>
        <dbReference type="ARBA" id="ARBA00003950"/>
    </source>
</evidence>
<keyword evidence="4" id="KW-0808">Transferase</keyword>
<dbReference type="Pfam" id="PF25870">
    <property type="entry name" value="WHD_UFL1_5th"/>
    <property type="match status" value="1"/>
</dbReference>
<feature type="domain" description="E3 UFM1-protein ligase 1-like" evidence="9">
    <location>
        <begin position="536"/>
        <end position="657"/>
    </location>
</feature>
<dbReference type="EMBL" id="GEDC01016258">
    <property type="protein sequence ID" value="JAS21040.1"/>
    <property type="molecule type" value="Transcribed_RNA"/>
</dbReference>
<dbReference type="Pfam" id="PF09743">
    <property type="entry name" value="E3_UFM1_ligase"/>
    <property type="match status" value="1"/>
</dbReference>
<evidence type="ECO:0000256" key="7">
    <source>
        <dbReference type="SAM" id="MobiDB-lite"/>
    </source>
</evidence>
<keyword evidence="5" id="KW-0833">Ubl conjugation pathway</keyword>
<evidence type="ECO:0000259" key="8">
    <source>
        <dbReference type="Pfam" id="PF09743"/>
    </source>
</evidence>
<dbReference type="PANTHER" id="PTHR31057">
    <property type="entry name" value="E3 UFM1-PROTEIN LIGASE 1"/>
    <property type="match status" value="1"/>
</dbReference>
<dbReference type="InterPro" id="IPR018611">
    <property type="entry name" value="Ufl1"/>
</dbReference>
<dbReference type="InterPro" id="IPR056761">
    <property type="entry name" value="Ufl1-like_C"/>
</dbReference>
<organism evidence="11">
    <name type="scientific">Clastoptera arizonana</name>
    <name type="common">Arizona spittle bug</name>
    <dbReference type="NCBI Taxonomy" id="38151"/>
    <lineage>
        <taxon>Eukaryota</taxon>
        <taxon>Metazoa</taxon>
        <taxon>Ecdysozoa</taxon>
        <taxon>Arthropoda</taxon>
        <taxon>Hexapoda</taxon>
        <taxon>Insecta</taxon>
        <taxon>Pterygota</taxon>
        <taxon>Neoptera</taxon>
        <taxon>Paraneoptera</taxon>
        <taxon>Hemiptera</taxon>
        <taxon>Auchenorrhyncha</taxon>
        <taxon>Cercopoidea</taxon>
        <taxon>Clastopteridae</taxon>
        <taxon>Clastoptera</taxon>
    </lineage>
</organism>
<accession>A0A1B6D5T8</accession>
<dbReference type="GO" id="GO:0061666">
    <property type="term" value="F:UFM1 ligase activity"/>
    <property type="evidence" value="ECO:0007669"/>
    <property type="project" value="InterPro"/>
</dbReference>
<reference evidence="11" key="1">
    <citation type="submission" date="2015-12" db="EMBL/GenBank/DDBJ databases">
        <title>De novo transcriptome assembly of four potential Pierce s Disease insect vectors from Arizona vineyards.</title>
        <authorList>
            <person name="Tassone E.E."/>
        </authorList>
    </citation>
    <scope>NUCLEOTIDE SEQUENCE</scope>
</reference>
<dbReference type="InterPro" id="IPR056579">
    <property type="entry name" value="Ufl1_N"/>
</dbReference>
<feature type="domain" description="E3 UFM1-protein ligase-like C-terminal" evidence="10">
    <location>
        <begin position="662"/>
        <end position="765"/>
    </location>
</feature>
<comment type="similarity">
    <text evidence="2">Belongs to the UFL1 family.</text>
</comment>
<proteinExistence type="inferred from homology"/>